<dbReference type="InterPro" id="IPR036555">
    <property type="entry name" value="NusA_N_sf"/>
</dbReference>
<dbReference type="CDD" id="cd04455">
    <property type="entry name" value="S1_NusA"/>
    <property type="match status" value="1"/>
</dbReference>
<organism evidence="11 12">
    <name type="scientific">Marinilactibacillus psychrotolerans</name>
    <dbReference type="NCBI Taxonomy" id="191770"/>
    <lineage>
        <taxon>Bacteria</taxon>
        <taxon>Bacillati</taxon>
        <taxon>Bacillota</taxon>
        <taxon>Bacilli</taxon>
        <taxon>Lactobacillales</taxon>
        <taxon>Carnobacteriaceae</taxon>
        <taxon>Marinilactibacillus</taxon>
    </lineage>
</organism>
<dbReference type="GO" id="GO:0006353">
    <property type="term" value="P:DNA-templated transcription termination"/>
    <property type="evidence" value="ECO:0007669"/>
    <property type="project" value="UniProtKB-UniRule"/>
</dbReference>
<evidence type="ECO:0000256" key="1">
    <source>
        <dbReference type="ARBA" id="ARBA00022472"/>
    </source>
</evidence>
<gene>
    <name evidence="7 11" type="primary">nusA</name>
    <name evidence="11" type="ORF">M132T_16330</name>
</gene>
<feature type="compositionally biased region" description="Basic and acidic residues" evidence="8">
    <location>
        <begin position="447"/>
        <end position="463"/>
    </location>
</feature>
<comment type="caution">
    <text evidence="11">The sequence shown here is derived from an EMBL/GenBank/DDBJ whole genome shotgun (WGS) entry which is preliminary data.</text>
</comment>
<dbReference type="GO" id="GO:0005829">
    <property type="term" value="C:cytosol"/>
    <property type="evidence" value="ECO:0007669"/>
    <property type="project" value="TreeGrafter"/>
</dbReference>
<dbReference type="HAMAP" id="MF_00945_B">
    <property type="entry name" value="NusA_B"/>
    <property type="match status" value="1"/>
</dbReference>
<dbReference type="CDD" id="cd02134">
    <property type="entry name" value="KH-II_NusA_rpt1"/>
    <property type="match status" value="1"/>
</dbReference>
<dbReference type="GO" id="GO:0031564">
    <property type="term" value="P:transcription antitermination"/>
    <property type="evidence" value="ECO:0007669"/>
    <property type="project" value="UniProtKB-UniRule"/>
</dbReference>
<dbReference type="InterPro" id="IPR003029">
    <property type="entry name" value="S1_domain"/>
</dbReference>
<accession>A0AAV3WSB5</accession>
<dbReference type="InterPro" id="IPR009019">
    <property type="entry name" value="KH_sf_prok-type"/>
</dbReference>
<feature type="domain" description="K Homology" evidence="10">
    <location>
        <begin position="300"/>
        <end position="374"/>
    </location>
</feature>
<dbReference type="SMART" id="SM00322">
    <property type="entry name" value="KH"/>
    <property type="match status" value="2"/>
</dbReference>
<dbReference type="PANTHER" id="PTHR22648:SF0">
    <property type="entry name" value="TRANSCRIPTION TERMINATION_ANTITERMINATION PROTEIN NUSA"/>
    <property type="match status" value="1"/>
</dbReference>
<dbReference type="InterPro" id="IPR058582">
    <property type="entry name" value="KH_NusA_2nd"/>
</dbReference>
<evidence type="ECO:0000313" key="12">
    <source>
        <dbReference type="Proteomes" id="UP000887127"/>
    </source>
</evidence>
<keyword evidence="3 7" id="KW-0889">Transcription antitermination</keyword>
<dbReference type="EMBL" id="BKBI01000010">
    <property type="protein sequence ID" value="GEQ36125.1"/>
    <property type="molecule type" value="Genomic_DNA"/>
</dbReference>
<comment type="function">
    <text evidence="7">Participates in both transcription termination and antitermination.</text>
</comment>
<evidence type="ECO:0000259" key="10">
    <source>
        <dbReference type="SMART" id="SM00322"/>
    </source>
</evidence>
<keyword evidence="2 7" id="KW-0963">Cytoplasm</keyword>
<dbReference type="GO" id="GO:0003700">
    <property type="term" value="F:DNA-binding transcription factor activity"/>
    <property type="evidence" value="ECO:0007669"/>
    <property type="project" value="InterPro"/>
</dbReference>
<dbReference type="Pfam" id="PF26594">
    <property type="entry name" value="KH_NusA_2nd"/>
    <property type="match status" value="1"/>
</dbReference>
<feature type="domain" description="K Homology" evidence="10">
    <location>
        <begin position="229"/>
        <end position="292"/>
    </location>
</feature>
<dbReference type="InterPro" id="IPR004087">
    <property type="entry name" value="KH_dom"/>
</dbReference>
<evidence type="ECO:0000259" key="9">
    <source>
        <dbReference type="SMART" id="SM00316"/>
    </source>
</evidence>
<evidence type="ECO:0000256" key="4">
    <source>
        <dbReference type="ARBA" id="ARBA00022884"/>
    </source>
</evidence>
<evidence type="ECO:0000256" key="5">
    <source>
        <dbReference type="ARBA" id="ARBA00023015"/>
    </source>
</evidence>
<keyword evidence="6 7" id="KW-0804">Transcription</keyword>
<evidence type="ECO:0000256" key="3">
    <source>
        <dbReference type="ARBA" id="ARBA00022814"/>
    </source>
</evidence>
<evidence type="ECO:0000256" key="8">
    <source>
        <dbReference type="SAM" id="MobiDB-lite"/>
    </source>
</evidence>
<dbReference type="Pfam" id="PF08529">
    <property type="entry name" value="NusA_N"/>
    <property type="match status" value="1"/>
</dbReference>
<dbReference type="SUPFAM" id="SSF54814">
    <property type="entry name" value="Prokaryotic type KH domain (KH-domain type II)"/>
    <property type="match status" value="2"/>
</dbReference>
<evidence type="ECO:0000256" key="2">
    <source>
        <dbReference type="ARBA" id="ARBA00022490"/>
    </source>
</evidence>
<proteinExistence type="inferred from homology"/>
<keyword evidence="5 7" id="KW-0805">Transcription regulation</keyword>
<reference evidence="11" key="1">
    <citation type="submission" date="2019-08" db="EMBL/GenBank/DDBJ databases">
        <title>Marinilactibacillus psychrotolerans M13-2T whole genome sequencing project.</title>
        <authorList>
            <person name="Ishikawa M."/>
            <person name="Suzuki T."/>
            <person name="Matsutani M."/>
        </authorList>
    </citation>
    <scope>NUCLEOTIDE SEQUENCE</scope>
    <source>
        <strain evidence="11">M13-2T</strain>
    </source>
</reference>
<evidence type="ECO:0000313" key="11">
    <source>
        <dbReference type="EMBL" id="GEQ36125.1"/>
    </source>
</evidence>
<dbReference type="Gene3D" id="2.40.50.140">
    <property type="entry name" value="Nucleic acid-binding proteins"/>
    <property type="match status" value="1"/>
</dbReference>
<dbReference type="PROSITE" id="PS50084">
    <property type="entry name" value="KH_TYPE_1"/>
    <property type="match status" value="1"/>
</dbReference>
<dbReference type="GO" id="GO:0003723">
    <property type="term" value="F:RNA binding"/>
    <property type="evidence" value="ECO:0007669"/>
    <property type="project" value="UniProtKB-UniRule"/>
</dbReference>
<dbReference type="Pfam" id="PF00575">
    <property type="entry name" value="S1"/>
    <property type="match status" value="1"/>
</dbReference>
<protein>
    <recommendedName>
        <fullName evidence="7">Transcription termination/antitermination protein NusA</fullName>
    </recommendedName>
</protein>
<dbReference type="Gene3D" id="3.30.1480.10">
    <property type="entry name" value="NusA, N-terminal domain"/>
    <property type="match status" value="1"/>
</dbReference>
<dbReference type="InterPro" id="IPR015946">
    <property type="entry name" value="KH_dom-like_a/b"/>
</dbReference>
<feature type="region of interest" description="Disordered" evidence="8">
    <location>
        <begin position="414"/>
        <end position="478"/>
    </location>
</feature>
<evidence type="ECO:0000256" key="7">
    <source>
        <dbReference type="HAMAP-Rule" id="MF_00945"/>
    </source>
</evidence>
<dbReference type="InterPro" id="IPR013735">
    <property type="entry name" value="TF_NusA_N"/>
</dbReference>
<dbReference type="NCBIfam" id="TIGR01953">
    <property type="entry name" value="NusA"/>
    <property type="match status" value="1"/>
</dbReference>
<evidence type="ECO:0000256" key="6">
    <source>
        <dbReference type="ARBA" id="ARBA00023163"/>
    </source>
</evidence>
<dbReference type="InterPro" id="IPR030842">
    <property type="entry name" value="TF_NusA_bacterial"/>
</dbReference>
<keyword evidence="1 7" id="KW-0806">Transcription termination</keyword>
<dbReference type="InterPro" id="IPR010213">
    <property type="entry name" value="TF_NusA"/>
</dbReference>
<dbReference type="PANTHER" id="PTHR22648">
    <property type="entry name" value="TRANSCRIPTION TERMINATION FACTOR NUSA"/>
    <property type="match status" value="1"/>
</dbReference>
<dbReference type="Pfam" id="PF13184">
    <property type="entry name" value="KH_NusA_1st"/>
    <property type="match status" value="1"/>
</dbReference>
<comment type="subcellular location">
    <subcellularLocation>
        <location evidence="7">Cytoplasm</location>
    </subcellularLocation>
</comment>
<dbReference type="FunFam" id="3.30.300.20:FF:000002">
    <property type="entry name" value="Transcription termination/antitermination protein NusA"/>
    <property type="match status" value="1"/>
</dbReference>
<dbReference type="GeneID" id="96912211"/>
<dbReference type="Gene3D" id="3.30.300.20">
    <property type="match status" value="2"/>
</dbReference>
<sequence>MSKELVAALETLEKEKGISKEIVIEALEAALVSAYKRNYGTAQNVEVEFDDDNGEIKVYQVREVSEEVYDSQLEISLTDALEINKAYEIGDKIRFEVTPKNFGRIAAQTAKQVIMQRMREAERSIVYNEYIEYADDLMTGTVERQDNRFIYINLGKVEAVLSKRDQIENERYNTHDRIKVYVSNVENSTKGPQVFVSRTHPNLIKRLFEQEVPEIFDGTVEVVSIAREAGDRSKIAVMSRDENVDPVGTCVGPKGTRVQAIVNELNGENMDIVEWDEDPAIFIKNALNPAQVLEVMFDKENKSCVIVVPDYQLSLAIGKRGQNVRLAAKLTGFKIDIKSESDMGNLEEKADDLTNDSFFEALNNGEEVAEQEVDSLGNSDKSFFDTENEVTDIDEIQVSDAANTNSDVYAEEIATDTDQQPLDPLNDGDFEKGELNPEDMEELIQSAEKRDGMDDEVDTKASIDEMEEVSEEIDEENS</sequence>
<dbReference type="FunFam" id="3.30.1480.10:FF:000002">
    <property type="entry name" value="Transcription termination/antitermination protein NusA"/>
    <property type="match status" value="1"/>
</dbReference>
<feature type="compositionally biased region" description="Acidic residues" evidence="8">
    <location>
        <begin position="464"/>
        <end position="478"/>
    </location>
</feature>
<dbReference type="Proteomes" id="UP000887127">
    <property type="component" value="Unassembled WGS sequence"/>
</dbReference>
<dbReference type="SUPFAM" id="SSF50249">
    <property type="entry name" value="Nucleic acid-binding proteins"/>
    <property type="match status" value="1"/>
</dbReference>
<dbReference type="SMART" id="SM00316">
    <property type="entry name" value="S1"/>
    <property type="match status" value="1"/>
</dbReference>
<dbReference type="InterPro" id="IPR012340">
    <property type="entry name" value="NA-bd_OB-fold"/>
</dbReference>
<dbReference type="SUPFAM" id="SSF69705">
    <property type="entry name" value="Transcription factor NusA, N-terminal domain"/>
    <property type="match status" value="1"/>
</dbReference>
<dbReference type="FunFam" id="2.40.50.140:FF:000058">
    <property type="entry name" value="Transcription termination/antitermination protein NusA"/>
    <property type="match status" value="1"/>
</dbReference>
<comment type="subunit">
    <text evidence="7">Monomer. Binds directly to the core enzyme of the DNA-dependent RNA polymerase and to nascent RNA.</text>
</comment>
<dbReference type="AlphaFoldDB" id="A0AAV3WSB5"/>
<dbReference type="InterPro" id="IPR025249">
    <property type="entry name" value="TF_NusA_KH_1st"/>
</dbReference>
<name>A0AAV3WSB5_9LACT</name>
<comment type="similarity">
    <text evidence="7">Belongs to the NusA family.</text>
</comment>
<keyword evidence="4 7" id="KW-0694">RNA-binding</keyword>
<dbReference type="RefSeq" id="WP_091761466.1">
    <property type="nucleotide sequence ID" value="NZ_BJVX01000022.1"/>
</dbReference>
<feature type="domain" description="S1 motif" evidence="9">
    <location>
        <begin position="133"/>
        <end position="199"/>
    </location>
</feature>
<dbReference type="CDD" id="cd22529">
    <property type="entry name" value="KH-II_NusA_rpt2"/>
    <property type="match status" value="1"/>
</dbReference>
<dbReference type="FunFam" id="3.30.300.20:FF:000005">
    <property type="entry name" value="Transcription termination/antitermination protein NusA"/>
    <property type="match status" value="1"/>
</dbReference>